<dbReference type="InterPro" id="IPR029456">
    <property type="entry name" value="Sialidase_N"/>
</dbReference>
<protein>
    <recommendedName>
        <fullName evidence="2">Sialidase N-terminal domain-containing protein</fullName>
    </recommendedName>
</protein>
<dbReference type="InterPro" id="IPR012334">
    <property type="entry name" value="Pectin_lyas_fold"/>
</dbReference>
<feature type="chain" id="PRO_5024465289" description="Sialidase N-terminal domain-containing protein" evidence="1">
    <location>
        <begin position="27"/>
        <end position="1208"/>
    </location>
</feature>
<evidence type="ECO:0000256" key="1">
    <source>
        <dbReference type="SAM" id="SignalP"/>
    </source>
</evidence>
<proteinExistence type="predicted"/>
<dbReference type="Gene3D" id="2.160.20.10">
    <property type="entry name" value="Single-stranded right-handed beta-helix, Pectin lyase-like"/>
    <property type="match status" value="1"/>
</dbReference>
<name>A0A5M6DJK0_9BACT</name>
<dbReference type="AlphaFoldDB" id="A0A5M6DJK0"/>
<dbReference type="Gene3D" id="2.60.40.10">
    <property type="entry name" value="Immunoglobulins"/>
    <property type="match status" value="1"/>
</dbReference>
<dbReference type="Gene3D" id="2.60.40.1290">
    <property type="match status" value="2"/>
</dbReference>
<comment type="caution">
    <text evidence="3">The sequence shown here is derived from an EMBL/GenBank/DDBJ whole genome shotgun (WGS) entry which is preliminary data.</text>
</comment>
<gene>
    <name evidence="3" type="ORF">F0145_11725</name>
</gene>
<evidence type="ECO:0000313" key="4">
    <source>
        <dbReference type="Proteomes" id="UP000323426"/>
    </source>
</evidence>
<dbReference type="EMBL" id="VWSF01000007">
    <property type="protein sequence ID" value="KAA5546546.1"/>
    <property type="molecule type" value="Genomic_DNA"/>
</dbReference>
<organism evidence="3 4">
    <name type="scientific">Adhaeribacter rhizoryzae</name>
    <dbReference type="NCBI Taxonomy" id="2607907"/>
    <lineage>
        <taxon>Bacteria</taxon>
        <taxon>Pseudomonadati</taxon>
        <taxon>Bacteroidota</taxon>
        <taxon>Cytophagia</taxon>
        <taxon>Cytophagales</taxon>
        <taxon>Hymenobacteraceae</taxon>
        <taxon>Adhaeribacter</taxon>
    </lineage>
</organism>
<dbReference type="RefSeq" id="WP_150088594.1">
    <property type="nucleotide sequence ID" value="NZ_VWSF01000007.1"/>
</dbReference>
<dbReference type="SUPFAM" id="SSF51126">
    <property type="entry name" value="Pectin lyase-like"/>
    <property type="match status" value="1"/>
</dbReference>
<feature type="domain" description="Sialidase N-terminal" evidence="2">
    <location>
        <begin position="35"/>
        <end position="155"/>
    </location>
</feature>
<keyword evidence="4" id="KW-1185">Reference proteome</keyword>
<keyword evidence="1" id="KW-0732">Signal</keyword>
<reference evidence="3 4" key="1">
    <citation type="submission" date="2019-09" db="EMBL/GenBank/DDBJ databases">
        <title>Genome sequence and assembly of Adhaeribacter sp.</title>
        <authorList>
            <person name="Chhetri G."/>
        </authorList>
    </citation>
    <scope>NUCLEOTIDE SEQUENCE [LARGE SCALE GENOMIC DNA]</scope>
    <source>
        <strain evidence="3 4">DK36</strain>
    </source>
</reference>
<accession>A0A5M6DJK0</accession>
<dbReference type="InterPro" id="IPR013783">
    <property type="entry name" value="Ig-like_fold"/>
</dbReference>
<dbReference type="Proteomes" id="UP000323426">
    <property type="component" value="Unassembled WGS sequence"/>
</dbReference>
<dbReference type="SMART" id="SM00710">
    <property type="entry name" value="PbH1"/>
    <property type="match status" value="5"/>
</dbReference>
<dbReference type="InterPro" id="IPR011050">
    <property type="entry name" value="Pectin_lyase_fold/virulence"/>
</dbReference>
<feature type="signal peptide" evidence="1">
    <location>
        <begin position="1"/>
        <end position="26"/>
    </location>
</feature>
<dbReference type="InterPro" id="IPR006626">
    <property type="entry name" value="PbH1"/>
</dbReference>
<evidence type="ECO:0000313" key="3">
    <source>
        <dbReference type="EMBL" id="KAA5546546.1"/>
    </source>
</evidence>
<evidence type="ECO:0000259" key="2">
    <source>
        <dbReference type="Pfam" id="PF14873"/>
    </source>
</evidence>
<dbReference type="Pfam" id="PF14873">
    <property type="entry name" value="BNR_assoc_N"/>
    <property type="match status" value="1"/>
</dbReference>
<sequence length="1208" mass="127424">MINFYKKKLLPLLVILLLLTPLIASAQMTYSSSTVTQNTTKVLSGSINQQVIGIRIVTSGSTNALSVSRFNLSTLGTTRAADISNARIFYTGTSATFAATNQFGTVVAAPNGSFSVTGTRALVAGTNYFWLTYDIPATAVAGNLVDARCTSLIIAGVTRTPSTTAPTGARTIEAPLFNVYTINKTGTGSRNFTSFSAAIAALNANGVANGGVTYQVASGQTFNEAPLTITATGTSANPITFEKSGSAADPILQGTGGVGALDNIITINSGDYITFDGIAFKDNPANTTATTKMEHGIHFNNTATNGSMYNTITNSSITLDKNNTNITYGIFANNTTATSAAGANSYNSFYNNTIQNVAYAVYLNGNNTYYDSGNEIGSETFSNTLTDFNDEAIHMGQQLGAKVFNNNITKGVGTAITGIHVIGPNSSVDIYENNLLGFSTASTTGKLIGIHTEVAASTNIYANTLTNFTATATSTSTATIQAIEVDAGTSNIYNNLISNFNNASTGTGGIVNGILTKGGSTHNVVNNMVSDLRANASAANPSVRAISLEGGTTINLFFNSLHLSGVSTTSSHSSATLYITATPGSVNMRNNILYNNYSVSTGTRAVALFKSSTSYTNIAAASNNNLLFAGTPSAKKLLFYDGTNAVQTLSAYKTRLGPTRESAAVSEDPRFVSATDLHLSSCYTPVKGPAIAGITQDIDGDTRAANPVIGADEVVVGTIISRWLGTVSTDWNNPANWSCNLVPVSTSEVVIPVTGTRKPVITSGSAVAKNITIDHGTTLTINGGSLTVSEDVNLNGTLANNASGTVKVGGTITLNTEDDNVAATVTNNGTLQVSNAMVVNEGNITNNGTIQIATDLTVVKGSGSNFITNYGALNIAQHFSSEAEVNIENAGELVVEGDLTTSAIFLNNGMDGIGSLVVNGKFTNNIEGHFTNFFGVATVTDFYNKALIDGDLGSFAIAGISENAKGAVIKGGIDICDSSREAGKNFVDNNYGLIEWGTFDTDPDDGNVTQCGEEAIFKPLPVTLITWKATVVNGQVVLSWETATEHNSDYYIVERSTDGRNFEKIAQVQAAGNSKQIKSYTYTDKNVLAGTVYYRLKQVDLDEKFTYTGIISKSVRTAPAFNMNVFPNPLSNQEELHIWLTGNAKQHYLIEVIDMQGRLLYQLPIELKTNVQELFIPIRITAKVKGLCIIRCSDLQNNQTQTAKVIVR</sequence>